<dbReference type="AlphaFoldDB" id="W2C375"/>
<evidence type="ECO:0000259" key="2">
    <source>
        <dbReference type="SMART" id="SM00635"/>
    </source>
</evidence>
<dbReference type="InterPro" id="IPR003343">
    <property type="entry name" value="Big_2"/>
</dbReference>
<dbReference type="Proteomes" id="UP000018837">
    <property type="component" value="Unassembled WGS sequence"/>
</dbReference>
<keyword evidence="1" id="KW-0732">Signal</keyword>
<organism evidence="3 4">
    <name type="scientific">Tannerella sp. oral taxon BU063 isolate Cell 2</name>
    <dbReference type="NCBI Taxonomy" id="1411148"/>
    <lineage>
        <taxon>Bacteria</taxon>
        <taxon>Pseudomonadati</taxon>
        <taxon>Bacteroidota</taxon>
        <taxon>Bacteroidia</taxon>
        <taxon>Bacteroidales</taxon>
        <taxon>Tannerellaceae</taxon>
        <taxon>Tannerella</taxon>
    </lineage>
</organism>
<name>W2C375_9BACT</name>
<proteinExistence type="predicted"/>
<feature type="domain" description="BIG2" evidence="2">
    <location>
        <begin position="113"/>
        <end position="190"/>
    </location>
</feature>
<dbReference type="PATRIC" id="fig|1411148.3.peg.1462"/>
<gene>
    <name evidence="3" type="ORF">N425_09230</name>
</gene>
<feature type="signal peptide" evidence="1">
    <location>
        <begin position="1"/>
        <end position="22"/>
    </location>
</feature>
<dbReference type="InterPro" id="IPR008964">
    <property type="entry name" value="Invasin/intimin_cell_adhesion"/>
</dbReference>
<dbReference type="SUPFAM" id="SSF49373">
    <property type="entry name" value="Invasin/intimin cell-adhesion fragments"/>
    <property type="match status" value="2"/>
</dbReference>
<comment type="caution">
    <text evidence="3">The sequence shown here is derived from an EMBL/GenBank/DDBJ whole genome shotgun (WGS) entry which is preliminary data.</text>
</comment>
<reference evidence="3 4" key="1">
    <citation type="submission" date="2013-11" db="EMBL/GenBank/DDBJ databases">
        <title>Single cell genomics of uncultured Tannerella BU063 (oral taxon 286).</title>
        <authorList>
            <person name="Beall C.J."/>
            <person name="Campbell A.G."/>
            <person name="Griffen A.L."/>
            <person name="Podar M."/>
            <person name="Leys E.J."/>
        </authorList>
    </citation>
    <scope>NUCLEOTIDE SEQUENCE [LARGE SCALE GENOMIC DNA]</scope>
    <source>
        <strain evidence="3">Cell 2</strain>
    </source>
</reference>
<feature type="domain" description="BIG2" evidence="2">
    <location>
        <begin position="29"/>
        <end position="106"/>
    </location>
</feature>
<dbReference type="Gene3D" id="2.60.40.1080">
    <property type="match status" value="2"/>
</dbReference>
<dbReference type="Pfam" id="PF02368">
    <property type="entry name" value="Big_2"/>
    <property type="match status" value="2"/>
</dbReference>
<feature type="chain" id="PRO_5004813197" description="BIG2 domain-containing protein" evidence="1">
    <location>
        <begin position="23"/>
        <end position="316"/>
    </location>
</feature>
<evidence type="ECO:0000313" key="3">
    <source>
        <dbReference type="EMBL" id="ETK01585.1"/>
    </source>
</evidence>
<sequence>MYRMKKNLLLLSLLALALTACREDDPEPRITALQITAPDTTLYRGDSLRLRLTPTPPDADIRGAVWTSGDSLVAVVTPDGLVRCVGPGRTAITARLEGTSLSAKYDLTVAARATQSIAFSEPTLSLLIGEEQPTALVFTPANADDRQVVYTSSDTAVATVSSQGVITARGRGKAIIRARTVGGGQTAECQVSVQHFTERISVWLSGTWIYESDNLVSACARMTLRNDSNRDLFVERFIVESDGREIHREEIGRTLSSGSKLACDVTFKNAHDPQFKYQFTVGNEQYEAHYRPHMIGAKTFPADGPRTLPIVVSRRR</sequence>
<evidence type="ECO:0000256" key="1">
    <source>
        <dbReference type="SAM" id="SignalP"/>
    </source>
</evidence>
<protein>
    <recommendedName>
        <fullName evidence="2">BIG2 domain-containing protein</fullName>
    </recommendedName>
</protein>
<dbReference type="EMBL" id="AYUF01000474">
    <property type="protein sequence ID" value="ETK01585.1"/>
    <property type="molecule type" value="Genomic_DNA"/>
</dbReference>
<accession>W2C375</accession>
<dbReference type="SMART" id="SM00635">
    <property type="entry name" value="BID_2"/>
    <property type="match status" value="2"/>
</dbReference>
<evidence type="ECO:0000313" key="4">
    <source>
        <dbReference type="Proteomes" id="UP000018837"/>
    </source>
</evidence>
<dbReference type="PROSITE" id="PS51257">
    <property type="entry name" value="PROKAR_LIPOPROTEIN"/>
    <property type="match status" value="1"/>
</dbReference>